<evidence type="ECO:0000256" key="5">
    <source>
        <dbReference type="PIRSR" id="PIRSR000005-2"/>
    </source>
</evidence>
<evidence type="ECO:0000256" key="2">
    <source>
        <dbReference type="ARBA" id="ARBA00022723"/>
    </source>
</evidence>
<dbReference type="PIRSF" id="PIRSF000005">
    <property type="entry name" value="Cytochrome_c4"/>
    <property type="match status" value="1"/>
</dbReference>
<evidence type="ECO:0000256" key="4">
    <source>
        <dbReference type="PIRSR" id="PIRSR000005-1"/>
    </source>
</evidence>
<feature type="binding site" description="covalent" evidence="4">
    <location>
        <position position="24"/>
    </location>
    <ligand>
        <name>heme c</name>
        <dbReference type="ChEBI" id="CHEBI:61717"/>
        <label>1</label>
    </ligand>
</feature>
<dbReference type="InterPro" id="IPR036909">
    <property type="entry name" value="Cyt_c-like_dom_sf"/>
</dbReference>
<keyword evidence="8" id="KW-1185">Reference proteome</keyword>
<proteinExistence type="predicted"/>
<comment type="PTM">
    <text evidence="4">Binds 2 heme c groups covalently per subunit.</text>
</comment>
<evidence type="ECO:0000256" key="1">
    <source>
        <dbReference type="ARBA" id="ARBA00022617"/>
    </source>
</evidence>
<evidence type="ECO:0000256" key="3">
    <source>
        <dbReference type="ARBA" id="ARBA00023004"/>
    </source>
</evidence>
<keyword evidence="2 5" id="KW-0479">Metal-binding</keyword>
<feature type="binding site" description="covalent" evidence="4">
    <location>
        <position position="129"/>
    </location>
    <ligand>
        <name>heme c</name>
        <dbReference type="ChEBI" id="CHEBI:61717"/>
        <label>2</label>
    </ligand>
</feature>
<feature type="binding site" description="axial binding residue" evidence="5">
    <location>
        <position position="68"/>
    </location>
    <ligand>
        <name>heme c</name>
        <dbReference type="ChEBI" id="CHEBI:61717"/>
        <label>1</label>
    </ligand>
    <ligandPart>
        <name>Fe</name>
        <dbReference type="ChEBI" id="CHEBI:18248"/>
    </ligandPart>
</feature>
<evidence type="ECO:0000313" key="8">
    <source>
        <dbReference type="Proteomes" id="UP001336250"/>
    </source>
</evidence>
<name>A0AAW9QDN7_9BURK</name>
<gene>
    <name evidence="7" type="ORF">V4F39_13495</name>
</gene>
<dbReference type="GO" id="GO:0042597">
    <property type="term" value="C:periplasmic space"/>
    <property type="evidence" value="ECO:0007669"/>
    <property type="project" value="InterPro"/>
</dbReference>
<dbReference type="InterPro" id="IPR009056">
    <property type="entry name" value="Cyt_c-like_dom"/>
</dbReference>
<dbReference type="AlphaFoldDB" id="A0AAW9QDN7"/>
<feature type="domain" description="Cytochrome c" evidence="6">
    <location>
        <begin position="105"/>
        <end position="195"/>
    </location>
</feature>
<keyword evidence="1 4" id="KW-0349">Heme</keyword>
<dbReference type="GO" id="GO:0009055">
    <property type="term" value="F:electron transfer activity"/>
    <property type="evidence" value="ECO:0007669"/>
    <property type="project" value="InterPro"/>
</dbReference>
<sequence length="222" mass="23331">MTASAAAQAAPRVEDSMAQRMQACTACHGKEGRAARDGYYPRIAGKPAGYLYHQLANFRDGRRHYALMGELLAPLSDAYLQEIAAYFASLDLPYPPPQAPTGSAEERARGQRLVLQGDPSRGIPACASCHGAALTGVAPAVPGLLGLPRDYLNGQLGAWRTGQRKAHAPDCMAQIAQRLAPEDIGSLSHWLAAQPLPANPHPAVEAPSAWPLPCGGVPGATP</sequence>
<dbReference type="PANTHER" id="PTHR33751">
    <property type="entry name" value="CBB3-TYPE CYTOCHROME C OXIDASE SUBUNIT FIXP"/>
    <property type="match status" value="1"/>
</dbReference>
<feature type="binding site" description="axial binding residue" evidence="5">
    <location>
        <position position="130"/>
    </location>
    <ligand>
        <name>heme c</name>
        <dbReference type="ChEBI" id="CHEBI:61717"/>
        <label>2</label>
    </ligand>
    <ligandPart>
        <name>Fe</name>
        <dbReference type="ChEBI" id="CHEBI:18248"/>
    </ligandPart>
</feature>
<comment type="caution">
    <text evidence="7">The sequence shown here is derived from an EMBL/GenBank/DDBJ whole genome shotgun (WGS) entry which is preliminary data.</text>
</comment>
<dbReference type="EMBL" id="JAZIBG010000028">
    <property type="protein sequence ID" value="MEF7614932.1"/>
    <property type="molecule type" value="Genomic_DNA"/>
</dbReference>
<dbReference type="GO" id="GO:0020037">
    <property type="term" value="F:heme binding"/>
    <property type="evidence" value="ECO:0007669"/>
    <property type="project" value="InterPro"/>
</dbReference>
<keyword evidence="3 5" id="KW-0408">Iron</keyword>
<feature type="binding site" description="axial binding residue" evidence="5">
    <location>
        <position position="172"/>
    </location>
    <ligand>
        <name>heme c</name>
        <dbReference type="ChEBI" id="CHEBI:61717"/>
        <label>2</label>
    </ligand>
    <ligandPart>
        <name>Fe</name>
        <dbReference type="ChEBI" id="CHEBI:18248"/>
    </ligandPart>
</feature>
<feature type="binding site" description="axial binding residue" evidence="5">
    <location>
        <position position="28"/>
    </location>
    <ligand>
        <name>heme c</name>
        <dbReference type="ChEBI" id="CHEBI:61717"/>
        <label>1</label>
    </ligand>
    <ligandPart>
        <name>Fe</name>
        <dbReference type="ChEBI" id="CHEBI:18248"/>
    </ligandPart>
</feature>
<feature type="domain" description="Cytochrome c" evidence="6">
    <location>
        <begin position="4"/>
        <end position="91"/>
    </location>
</feature>
<protein>
    <submittedName>
        <fullName evidence="7">C-type cytochrome</fullName>
    </submittedName>
</protein>
<accession>A0AAW9QDN7</accession>
<evidence type="ECO:0000313" key="7">
    <source>
        <dbReference type="EMBL" id="MEF7614932.1"/>
    </source>
</evidence>
<reference evidence="7 8" key="1">
    <citation type="submission" date="2024-02" db="EMBL/GenBank/DDBJ databases">
        <title>Genome sequence of Aquincola sp. MAHUQ-54.</title>
        <authorList>
            <person name="Huq M.A."/>
        </authorList>
    </citation>
    <scope>NUCLEOTIDE SEQUENCE [LARGE SCALE GENOMIC DNA]</scope>
    <source>
        <strain evidence="7 8">MAHUQ-54</strain>
    </source>
</reference>
<dbReference type="InterPro" id="IPR050597">
    <property type="entry name" value="Cytochrome_c_Oxidase_Subunit"/>
</dbReference>
<dbReference type="InterPro" id="IPR024167">
    <property type="entry name" value="Cytochrome_c4-like"/>
</dbReference>
<feature type="binding site" description="covalent" evidence="4">
    <location>
        <position position="126"/>
    </location>
    <ligand>
        <name>heme c</name>
        <dbReference type="ChEBI" id="CHEBI:61717"/>
        <label>2</label>
    </ligand>
</feature>
<dbReference type="Gene3D" id="1.10.760.10">
    <property type="entry name" value="Cytochrome c-like domain"/>
    <property type="match status" value="2"/>
</dbReference>
<evidence type="ECO:0000259" key="6">
    <source>
        <dbReference type="PROSITE" id="PS51007"/>
    </source>
</evidence>
<organism evidence="7 8">
    <name type="scientific">Aquincola agrisoli</name>
    <dbReference type="NCBI Taxonomy" id="3119538"/>
    <lineage>
        <taxon>Bacteria</taxon>
        <taxon>Pseudomonadati</taxon>
        <taxon>Pseudomonadota</taxon>
        <taxon>Betaproteobacteria</taxon>
        <taxon>Burkholderiales</taxon>
        <taxon>Sphaerotilaceae</taxon>
        <taxon>Aquincola</taxon>
    </lineage>
</organism>
<dbReference type="GO" id="GO:0005506">
    <property type="term" value="F:iron ion binding"/>
    <property type="evidence" value="ECO:0007669"/>
    <property type="project" value="InterPro"/>
</dbReference>
<dbReference type="PROSITE" id="PS51007">
    <property type="entry name" value="CYTC"/>
    <property type="match status" value="2"/>
</dbReference>
<dbReference type="PANTHER" id="PTHR33751:SF11">
    <property type="entry name" value="BLL4483 PROTEIN"/>
    <property type="match status" value="1"/>
</dbReference>
<dbReference type="SUPFAM" id="SSF46626">
    <property type="entry name" value="Cytochrome c"/>
    <property type="match status" value="2"/>
</dbReference>
<feature type="binding site" description="covalent" evidence="4">
    <location>
        <position position="27"/>
    </location>
    <ligand>
        <name>heme c</name>
        <dbReference type="ChEBI" id="CHEBI:61717"/>
        <label>1</label>
    </ligand>
</feature>
<dbReference type="Proteomes" id="UP001336250">
    <property type="component" value="Unassembled WGS sequence"/>
</dbReference>